<proteinExistence type="predicted"/>
<evidence type="ECO:0000313" key="2">
    <source>
        <dbReference type="Proteomes" id="UP000515312"/>
    </source>
</evidence>
<organism evidence="1 2">
    <name type="scientific">Alloacidobacterium dinghuense</name>
    <dbReference type="NCBI Taxonomy" id="2763107"/>
    <lineage>
        <taxon>Bacteria</taxon>
        <taxon>Pseudomonadati</taxon>
        <taxon>Acidobacteriota</taxon>
        <taxon>Terriglobia</taxon>
        <taxon>Terriglobales</taxon>
        <taxon>Acidobacteriaceae</taxon>
        <taxon>Alloacidobacterium</taxon>
    </lineage>
</organism>
<sequence length="136" mass="15523">MAEDAKGLARRWFEEVWNKKREEAISEMFAEGREARGLPEPDSVIRGPEEFKKFYRVMVQTFPDLHVDLDDLIEEGDRVAVRWTATMTHLGDGLGYAPTKKALTLVGASFLRCEDGKIVEGVNFMDFTRLIGELKK</sequence>
<reference evidence="1 2" key="1">
    <citation type="submission" date="2020-08" db="EMBL/GenBank/DDBJ databases">
        <title>Edaphobacter telluris sp. nov. and Acidobacterium dinghuensis sp. nov., two acidobacteria isolated from forest soil.</title>
        <authorList>
            <person name="Fu J."/>
            <person name="Qiu L."/>
        </authorList>
    </citation>
    <scope>NUCLEOTIDE SEQUENCE [LARGE SCALE GENOMIC DNA]</scope>
    <source>
        <strain evidence="1">4Y35</strain>
    </source>
</reference>
<dbReference type="Pfam" id="PF07366">
    <property type="entry name" value="SnoaL"/>
    <property type="match status" value="1"/>
</dbReference>
<evidence type="ECO:0000313" key="1">
    <source>
        <dbReference type="EMBL" id="QNI32551.1"/>
    </source>
</evidence>
<dbReference type="InterPro" id="IPR009959">
    <property type="entry name" value="Cyclase_SnoaL-like"/>
</dbReference>
<protein>
    <submittedName>
        <fullName evidence="1">Ester cyclase</fullName>
    </submittedName>
</protein>
<dbReference type="InterPro" id="IPR032710">
    <property type="entry name" value="NTF2-like_dom_sf"/>
</dbReference>
<gene>
    <name evidence="1" type="ORF">H7849_00520</name>
</gene>
<dbReference type="PANTHER" id="PTHR38436">
    <property type="entry name" value="POLYKETIDE CYCLASE SNOAL-LIKE DOMAIN"/>
    <property type="match status" value="1"/>
</dbReference>
<dbReference type="Proteomes" id="UP000515312">
    <property type="component" value="Chromosome"/>
</dbReference>
<dbReference type="SUPFAM" id="SSF54427">
    <property type="entry name" value="NTF2-like"/>
    <property type="match status" value="1"/>
</dbReference>
<dbReference type="AlphaFoldDB" id="A0A7G8BJ31"/>
<dbReference type="GO" id="GO:0030638">
    <property type="term" value="P:polyketide metabolic process"/>
    <property type="evidence" value="ECO:0007669"/>
    <property type="project" value="InterPro"/>
</dbReference>
<dbReference type="PANTHER" id="PTHR38436:SF1">
    <property type="entry name" value="ESTER CYCLASE"/>
    <property type="match status" value="1"/>
</dbReference>
<dbReference type="RefSeq" id="WP_186743505.1">
    <property type="nucleotide sequence ID" value="NZ_CP060394.1"/>
</dbReference>
<dbReference type="EMBL" id="CP060394">
    <property type="protein sequence ID" value="QNI32551.1"/>
    <property type="molecule type" value="Genomic_DNA"/>
</dbReference>
<accession>A0A7G8BJ31</accession>
<keyword evidence="2" id="KW-1185">Reference proteome</keyword>
<name>A0A7G8BJ31_9BACT</name>
<dbReference type="Gene3D" id="3.10.450.50">
    <property type="match status" value="1"/>
</dbReference>
<dbReference type="KEGG" id="adin:H7849_00520"/>